<evidence type="ECO:0000256" key="9">
    <source>
        <dbReference type="SAM" id="Phobius"/>
    </source>
</evidence>
<keyword evidence="3" id="KW-0813">Transport</keyword>
<dbReference type="PANTHER" id="PTHR21716">
    <property type="entry name" value="TRANSMEMBRANE PROTEIN"/>
    <property type="match status" value="1"/>
</dbReference>
<feature type="transmembrane region" description="Helical" evidence="9">
    <location>
        <begin position="309"/>
        <end position="342"/>
    </location>
</feature>
<keyword evidence="5 9" id="KW-0812">Transmembrane</keyword>
<dbReference type="NCBIfam" id="NF008216">
    <property type="entry name" value="PRK10983.1"/>
    <property type="match status" value="1"/>
</dbReference>
<keyword evidence="4" id="KW-1003">Cell membrane</keyword>
<dbReference type="GO" id="GO:0005886">
    <property type="term" value="C:plasma membrane"/>
    <property type="evidence" value="ECO:0007669"/>
    <property type="project" value="UniProtKB-SubCell"/>
</dbReference>
<accession>A0A445MZG8</accession>
<dbReference type="AlphaFoldDB" id="A0A445MZG8"/>
<evidence type="ECO:0000256" key="5">
    <source>
        <dbReference type="ARBA" id="ARBA00022692"/>
    </source>
</evidence>
<feature type="region of interest" description="Disordered" evidence="8">
    <location>
        <begin position="357"/>
        <end position="381"/>
    </location>
</feature>
<sequence>MITTPPPRDLVRTMLAVLLIGSLIVTCFWIMRPFLPSVVWAAMIAVASWPLFLRMQRILWGKRSLAVAIMTMAFLMLFVVPLWLAVTTVVDSADQIAAGWKSLAGFKMPTQPEWLNKVPLVGERLTQGWQRLAGFSADELTARFSPYIGKILRWCMNQAGGVTMMMVQFLLTVVVAAILFSKGEVAAAGVSRFAYRIAGIRGMDAADLAGKAIRAVALGIVVTAIIQSSLAGLGLWITGMPYAGLLTAAIFILVIAQLGPALVLVPAVAWLFWKGDPTWATVLLIWTIIVGVLDNFLRPLLIKKGADLPILLIFVGVVGGLIAFGVIGIFVGPVVLAVSYTLLAAWVADNDPERMIPDPSPAEGSLNGVSPNHTGSGTDSR</sequence>
<dbReference type="InterPro" id="IPR002549">
    <property type="entry name" value="AI-2E-like"/>
</dbReference>
<evidence type="ECO:0000313" key="10">
    <source>
        <dbReference type="EMBL" id="SPD74877.1"/>
    </source>
</evidence>
<keyword evidence="6 9" id="KW-1133">Transmembrane helix</keyword>
<feature type="transmembrane region" description="Helical" evidence="9">
    <location>
        <begin position="162"/>
        <end position="181"/>
    </location>
</feature>
<comment type="similarity">
    <text evidence="2">Belongs to the autoinducer-2 exporter (AI-2E) (TC 2.A.86) family.</text>
</comment>
<feature type="transmembrane region" description="Helical" evidence="9">
    <location>
        <begin position="37"/>
        <end position="53"/>
    </location>
</feature>
<feature type="transmembrane region" description="Helical" evidence="9">
    <location>
        <begin position="65"/>
        <end position="86"/>
    </location>
</feature>
<evidence type="ECO:0000256" key="3">
    <source>
        <dbReference type="ARBA" id="ARBA00022448"/>
    </source>
</evidence>
<keyword evidence="7 9" id="KW-0472">Membrane</keyword>
<feature type="transmembrane region" description="Helical" evidence="9">
    <location>
        <begin position="249"/>
        <end position="273"/>
    </location>
</feature>
<feature type="transmembrane region" description="Helical" evidence="9">
    <location>
        <begin position="12"/>
        <end position="31"/>
    </location>
</feature>
<feature type="transmembrane region" description="Helical" evidence="9">
    <location>
        <begin position="216"/>
        <end position="237"/>
    </location>
</feature>
<evidence type="ECO:0000256" key="6">
    <source>
        <dbReference type="ARBA" id="ARBA00022989"/>
    </source>
</evidence>
<comment type="subcellular location">
    <subcellularLocation>
        <location evidence="1">Cell membrane</location>
        <topology evidence="1">Multi-pass membrane protein</topology>
    </subcellularLocation>
</comment>
<evidence type="ECO:0000256" key="2">
    <source>
        <dbReference type="ARBA" id="ARBA00009773"/>
    </source>
</evidence>
<name>A0A445MZG8_9BACT</name>
<proteinExistence type="inferred from homology"/>
<organism evidence="10">
    <name type="scientific">uncultured Desulfobacterium sp</name>
    <dbReference type="NCBI Taxonomy" id="201089"/>
    <lineage>
        <taxon>Bacteria</taxon>
        <taxon>Pseudomonadati</taxon>
        <taxon>Thermodesulfobacteriota</taxon>
        <taxon>Desulfobacteria</taxon>
        <taxon>Desulfobacterales</taxon>
        <taxon>Desulfobacteriaceae</taxon>
        <taxon>Desulfobacterium</taxon>
        <taxon>environmental samples</taxon>
    </lineage>
</organism>
<feature type="compositionally biased region" description="Polar residues" evidence="8">
    <location>
        <begin position="367"/>
        <end position="381"/>
    </location>
</feature>
<evidence type="ECO:0000256" key="8">
    <source>
        <dbReference type="SAM" id="MobiDB-lite"/>
    </source>
</evidence>
<dbReference type="Pfam" id="PF01594">
    <property type="entry name" value="AI-2E_transport"/>
    <property type="match status" value="1"/>
</dbReference>
<evidence type="ECO:0008006" key="11">
    <source>
        <dbReference type="Google" id="ProtNLM"/>
    </source>
</evidence>
<dbReference type="PANTHER" id="PTHR21716:SF67">
    <property type="entry name" value="TRANSPORT PROTEIN YDIK-RELATED"/>
    <property type="match status" value="1"/>
</dbReference>
<gene>
    <name evidence="10" type="ORF">PITCH_A360012</name>
</gene>
<dbReference type="EMBL" id="OJIN01000177">
    <property type="protein sequence ID" value="SPD74877.1"/>
    <property type="molecule type" value="Genomic_DNA"/>
</dbReference>
<reference evidence="10" key="1">
    <citation type="submission" date="2018-01" db="EMBL/GenBank/DDBJ databases">
        <authorList>
            <person name="Regsiter A."/>
            <person name="William W."/>
        </authorList>
    </citation>
    <scope>NUCLEOTIDE SEQUENCE</scope>
    <source>
        <strain evidence="10">TRIP AH-1</strain>
    </source>
</reference>
<evidence type="ECO:0000256" key="1">
    <source>
        <dbReference type="ARBA" id="ARBA00004651"/>
    </source>
</evidence>
<feature type="transmembrane region" description="Helical" evidence="9">
    <location>
        <begin position="279"/>
        <end position="297"/>
    </location>
</feature>
<protein>
    <recommendedName>
        <fullName evidence="11">Permease</fullName>
    </recommendedName>
</protein>
<evidence type="ECO:0000256" key="4">
    <source>
        <dbReference type="ARBA" id="ARBA00022475"/>
    </source>
</evidence>
<evidence type="ECO:0000256" key="7">
    <source>
        <dbReference type="ARBA" id="ARBA00023136"/>
    </source>
</evidence>